<gene>
    <name evidence="2" type="ORF">PYX00_003454</name>
</gene>
<name>A0AAW2I2D7_9NEOP</name>
<accession>A0AAW2I2D7</accession>
<proteinExistence type="predicted"/>
<organism evidence="2">
    <name type="scientific">Menopon gallinae</name>
    <name type="common">poultry shaft louse</name>
    <dbReference type="NCBI Taxonomy" id="328185"/>
    <lineage>
        <taxon>Eukaryota</taxon>
        <taxon>Metazoa</taxon>
        <taxon>Ecdysozoa</taxon>
        <taxon>Arthropoda</taxon>
        <taxon>Hexapoda</taxon>
        <taxon>Insecta</taxon>
        <taxon>Pterygota</taxon>
        <taxon>Neoptera</taxon>
        <taxon>Paraneoptera</taxon>
        <taxon>Psocodea</taxon>
        <taxon>Troctomorpha</taxon>
        <taxon>Phthiraptera</taxon>
        <taxon>Amblycera</taxon>
        <taxon>Menoponidae</taxon>
        <taxon>Menopon</taxon>
    </lineage>
</organism>
<dbReference type="EMBL" id="JARGDH010000002">
    <property type="protein sequence ID" value="KAL0275665.1"/>
    <property type="molecule type" value="Genomic_DNA"/>
</dbReference>
<evidence type="ECO:0000256" key="1">
    <source>
        <dbReference type="SAM" id="MobiDB-lite"/>
    </source>
</evidence>
<reference evidence="2" key="1">
    <citation type="journal article" date="2024" name="Gigascience">
        <title>Chromosome-level genome of the poultry shaft louse Menopon gallinae provides insight into the host-switching and adaptive evolution of parasitic lice.</title>
        <authorList>
            <person name="Xu Y."/>
            <person name="Ma L."/>
            <person name="Liu S."/>
            <person name="Liang Y."/>
            <person name="Liu Q."/>
            <person name="He Z."/>
            <person name="Tian L."/>
            <person name="Duan Y."/>
            <person name="Cai W."/>
            <person name="Li H."/>
            <person name="Song F."/>
        </authorList>
    </citation>
    <scope>NUCLEOTIDE SEQUENCE</scope>
    <source>
        <strain evidence="2">Cailab_2023a</strain>
    </source>
</reference>
<dbReference type="AlphaFoldDB" id="A0AAW2I2D7"/>
<feature type="region of interest" description="Disordered" evidence="1">
    <location>
        <begin position="1"/>
        <end position="44"/>
    </location>
</feature>
<evidence type="ECO:0000313" key="2">
    <source>
        <dbReference type="EMBL" id="KAL0275665.1"/>
    </source>
</evidence>
<sequence>MCDSLFSSPARSIGERSLGDPNSLTDSEITESESETLELTTDLPSSPEQVIVDGWVKFRDNKRVSENRCWRKLTSNPLRSARAGSAAAS</sequence>
<comment type="caution">
    <text evidence="2">The sequence shown here is derived from an EMBL/GenBank/DDBJ whole genome shotgun (WGS) entry which is preliminary data.</text>
</comment>
<protein>
    <submittedName>
        <fullName evidence="2">Uncharacterized protein</fullName>
    </submittedName>
</protein>
<feature type="compositionally biased region" description="Polar residues" evidence="1">
    <location>
        <begin position="1"/>
        <end position="10"/>
    </location>
</feature>